<feature type="domain" description="Tripartite ATP-independent periplasmic transporters DctQ component" evidence="10">
    <location>
        <begin position="39"/>
        <end position="168"/>
    </location>
</feature>
<feature type="transmembrane region" description="Helical" evidence="9">
    <location>
        <begin position="63"/>
        <end position="81"/>
    </location>
</feature>
<name>A0A1T5M8F0_9FIRM</name>
<evidence type="ECO:0000256" key="9">
    <source>
        <dbReference type="SAM" id="Phobius"/>
    </source>
</evidence>
<gene>
    <name evidence="11" type="ORF">SAMN02194393_04104</name>
</gene>
<evidence type="ECO:0000256" key="3">
    <source>
        <dbReference type="ARBA" id="ARBA00022475"/>
    </source>
</evidence>
<reference evidence="11 12" key="1">
    <citation type="submission" date="2017-02" db="EMBL/GenBank/DDBJ databases">
        <authorList>
            <person name="Peterson S.W."/>
        </authorList>
    </citation>
    <scope>NUCLEOTIDE SEQUENCE [LARGE SCALE GENOMIC DNA]</scope>
    <source>
        <strain evidence="11 12">M1</strain>
    </source>
</reference>
<keyword evidence="6 9" id="KW-1133">Transmembrane helix</keyword>
<keyword evidence="4" id="KW-0997">Cell inner membrane</keyword>
<evidence type="ECO:0000259" key="10">
    <source>
        <dbReference type="Pfam" id="PF04290"/>
    </source>
</evidence>
<keyword evidence="5 9" id="KW-0812">Transmembrane</keyword>
<feature type="transmembrane region" description="Helical" evidence="9">
    <location>
        <begin position="102"/>
        <end position="120"/>
    </location>
</feature>
<protein>
    <submittedName>
        <fullName evidence="11">TRAP-type C4-dicarboxylate transport system, small permease component</fullName>
    </submittedName>
</protein>
<feature type="transmembrane region" description="Helical" evidence="9">
    <location>
        <begin position="29"/>
        <end position="51"/>
    </location>
</feature>
<evidence type="ECO:0000313" key="12">
    <source>
        <dbReference type="Proteomes" id="UP000190285"/>
    </source>
</evidence>
<evidence type="ECO:0000256" key="6">
    <source>
        <dbReference type="ARBA" id="ARBA00022989"/>
    </source>
</evidence>
<dbReference type="AlphaFoldDB" id="A0A1T5M8F0"/>
<comment type="subcellular location">
    <subcellularLocation>
        <location evidence="1">Cell inner membrane</location>
        <topology evidence="1">Multi-pass membrane protein</topology>
    </subcellularLocation>
</comment>
<dbReference type="GO" id="GO:0022857">
    <property type="term" value="F:transmembrane transporter activity"/>
    <property type="evidence" value="ECO:0007669"/>
    <property type="project" value="TreeGrafter"/>
</dbReference>
<dbReference type="STRING" id="36842.SAMN02194393_04104"/>
<dbReference type="EMBL" id="FUZT01000011">
    <property type="protein sequence ID" value="SKC84415.1"/>
    <property type="molecule type" value="Genomic_DNA"/>
</dbReference>
<evidence type="ECO:0000256" key="2">
    <source>
        <dbReference type="ARBA" id="ARBA00022448"/>
    </source>
</evidence>
<keyword evidence="12" id="KW-1185">Reference proteome</keyword>
<dbReference type="PANTHER" id="PTHR35011">
    <property type="entry name" value="2,3-DIKETO-L-GULONATE TRAP TRANSPORTER SMALL PERMEASE PROTEIN YIAM"/>
    <property type="match status" value="1"/>
</dbReference>
<sequence length="180" mass="20430">MPPDIIIERSKFMNTDNNKVFKYLMNIDMIIAGFALIILVMITFFGVIMRYFLNNPFVWLQEVQLWCFTWVVFFGGGAAFRSGSHVAIDVLVDHMPAALKKIVEILGYLVSMAVLIYLLFHGKNLVQQLLQTGRVTNILGIPYPIIYGAFPIGCVLMIINYTMVMIKELTNKELNVEGGE</sequence>
<comment type="similarity">
    <text evidence="8">Belongs to the TRAP transporter small permease family.</text>
</comment>
<keyword evidence="2" id="KW-0813">Transport</keyword>
<keyword evidence="3" id="KW-1003">Cell membrane</keyword>
<dbReference type="GO" id="GO:0015740">
    <property type="term" value="P:C4-dicarboxylate transport"/>
    <property type="evidence" value="ECO:0007669"/>
    <property type="project" value="TreeGrafter"/>
</dbReference>
<feature type="transmembrane region" description="Helical" evidence="9">
    <location>
        <begin position="140"/>
        <end position="162"/>
    </location>
</feature>
<dbReference type="PANTHER" id="PTHR35011:SF11">
    <property type="entry name" value="TRAP TRANSPORTER SMALL PERMEASE PROTEIN"/>
    <property type="match status" value="1"/>
</dbReference>
<accession>A0A1T5M8F0</accession>
<dbReference type="Pfam" id="PF04290">
    <property type="entry name" value="DctQ"/>
    <property type="match status" value="1"/>
</dbReference>
<evidence type="ECO:0000256" key="1">
    <source>
        <dbReference type="ARBA" id="ARBA00004429"/>
    </source>
</evidence>
<evidence type="ECO:0000313" key="11">
    <source>
        <dbReference type="EMBL" id="SKC84415.1"/>
    </source>
</evidence>
<proteinExistence type="inferred from homology"/>
<evidence type="ECO:0000256" key="7">
    <source>
        <dbReference type="ARBA" id="ARBA00023136"/>
    </source>
</evidence>
<evidence type="ECO:0000256" key="8">
    <source>
        <dbReference type="ARBA" id="ARBA00038436"/>
    </source>
</evidence>
<dbReference type="InterPro" id="IPR055348">
    <property type="entry name" value="DctQ"/>
</dbReference>
<dbReference type="GO" id="GO:0005886">
    <property type="term" value="C:plasma membrane"/>
    <property type="evidence" value="ECO:0007669"/>
    <property type="project" value="UniProtKB-SubCell"/>
</dbReference>
<dbReference type="Proteomes" id="UP000190285">
    <property type="component" value="Unassembled WGS sequence"/>
</dbReference>
<keyword evidence="7 9" id="KW-0472">Membrane</keyword>
<dbReference type="InterPro" id="IPR007387">
    <property type="entry name" value="TRAP_DctQ"/>
</dbReference>
<evidence type="ECO:0000256" key="5">
    <source>
        <dbReference type="ARBA" id="ARBA00022692"/>
    </source>
</evidence>
<evidence type="ECO:0000256" key="4">
    <source>
        <dbReference type="ARBA" id="ARBA00022519"/>
    </source>
</evidence>
<organism evidence="11 12">
    <name type="scientific">Maledivibacter halophilus</name>
    <dbReference type="NCBI Taxonomy" id="36842"/>
    <lineage>
        <taxon>Bacteria</taxon>
        <taxon>Bacillati</taxon>
        <taxon>Bacillota</taxon>
        <taxon>Clostridia</taxon>
        <taxon>Peptostreptococcales</taxon>
        <taxon>Caminicellaceae</taxon>
        <taxon>Maledivibacter</taxon>
    </lineage>
</organism>